<evidence type="ECO:0000259" key="1">
    <source>
        <dbReference type="Pfam" id="PF19413"/>
    </source>
</evidence>
<sequence length="413" mass="47785">MKKGLIVFMAIVVYTYSSAQVKKVDPDSLLKVSAAEARLRNFKVARNLIREEVKKYPNYQDLQFAFLNYLYWDGVDDSTFRMLDTLLTKYPNEFQLYKIGINTCYSIDSTCYNYYNALAIKQFPDSATALITNTAKFLYEKRRYKASAEMADSALKMPNADSTVLNDIKFHYKITDNYKLAGGGYMYFWIGADPTWPRHQFYLEYQSKSDFGIVIPRAHLASRFGVRSWMGEVEFYPKFGKNNYFYGLISFSDGVLFPYWRIAAEPFFVNQRNIELSLGWRYVDFGSLKLHSFTGSAGRYWGNNYASARLIYTPFRNIGANISGVVSYKYFLNNPLHFIDLKVGYGVSPESEYLDFNLAGTIFTRAFRLSAGYQFWLEKALLIRINGYYERVNPSPRAPFDVYGFLGSLLILL</sequence>
<dbReference type="OrthoDB" id="742239at2"/>
<name>A0A401XL02_9FLAO</name>
<dbReference type="EMBL" id="BHZE01000009">
    <property type="protein sequence ID" value="GCD77673.1"/>
    <property type="molecule type" value="Genomic_DNA"/>
</dbReference>
<reference evidence="2 3" key="1">
    <citation type="submission" date="2018-11" db="EMBL/GenBank/DDBJ databases">
        <title>Schleiferia aggregans sp. nov., a moderately thermophilic heterotrophic bacterium isolated from microbial mats at a terrestrial hot spring.</title>
        <authorList>
            <person name="Iino T."/>
            <person name="Ohkuma M."/>
            <person name="Haruta S."/>
        </authorList>
    </citation>
    <scope>NUCLEOTIDE SEQUENCE [LARGE SCALE GENOMIC DNA]</scope>
    <source>
        <strain evidence="2 3">LA</strain>
    </source>
</reference>
<gene>
    <name evidence="2" type="ORF">JCM31826_11550</name>
</gene>
<proteinExistence type="predicted"/>
<comment type="caution">
    <text evidence="2">The sequence shown here is derived from an EMBL/GenBank/DDBJ whole genome shotgun (WGS) entry which is preliminary data.</text>
</comment>
<evidence type="ECO:0000313" key="2">
    <source>
        <dbReference type="EMBL" id="GCD77673.1"/>
    </source>
</evidence>
<organism evidence="2 3">
    <name type="scientific">Thermaurantimonas aggregans</name>
    <dbReference type="NCBI Taxonomy" id="2173829"/>
    <lineage>
        <taxon>Bacteria</taxon>
        <taxon>Pseudomonadati</taxon>
        <taxon>Bacteroidota</taxon>
        <taxon>Flavobacteriia</taxon>
        <taxon>Flavobacteriales</taxon>
        <taxon>Schleiferiaceae</taxon>
        <taxon>Thermaurantimonas</taxon>
    </lineage>
</organism>
<dbReference type="Pfam" id="PF19413">
    <property type="entry name" value="YaiO"/>
    <property type="match status" value="1"/>
</dbReference>
<dbReference type="Proteomes" id="UP000286715">
    <property type="component" value="Unassembled WGS sequence"/>
</dbReference>
<dbReference type="InterPro" id="IPR030887">
    <property type="entry name" value="Beta-barrel_YaiO"/>
</dbReference>
<keyword evidence="3" id="KW-1185">Reference proteome</keyword>
<dbReference type="AlphaFoldDB" id="A0A401XL02"/>
<dbReference type="RefSeq" id="WP_124397738.1">
    <property type="nucleotide sequence ID" value="NZ_BHZE01000009.1"/>
</dbReference>
<dbReference type="NCBIfam" id="TIGR04390">
    <property type="entry name" value="OMP_YaiO_dom"/>
    <property type="match status" value="1"/>
</dbReference>
<evidence type="ECO:0000313" key="3">
    <source>
        <dbReference type="Proteomes" id="UP000286715"/>
    </source>
</evidence>
<protein>
    <recommendedName>
        <fullName evidence="1">YaiO beta-barrel domain-containing protein</fullName>
    </recommendedName>
</protein>
<feature type="domain" description="YaiO beta-barrel" evidence="1">
    <location>
        <begin position="185"/>
        <end position="350"/>
    </location>
</feature>
<accession>A0A401XL02</accession>